<feature type="coiled-coil region" evidence="1">
    <location>
        <begin position="168"/>
        <end position="202"/>
    </location>
</feature>
<gene>
    <name evidence="3" type="ORF">FRX31_007898</name>
</gene>
<evidence type="ECO:0000256" key="1">
    <source>
        <dbReference type="SAM" id="Coils"/>
    </source>
</evidence>
<reference evidence="3 4" key="1">
    <citation type="submission" date="2020-06" db="EMBL/GenBank/DDBJ databases">
        <title>Transcriptomic and genomic resources for Thalictrum thalictroides and T. hernandezii: Facilitating candidate gene discovery in an emerging model plant lineage.</title>
        <authorList>
            <person name="Arias T."/>
            <person name="Riano-Pachon D.M."/>
            <person name="Di Stilio V.S."/>
        </authorList>
    </citation>
    <scope>NUCLEOTIDE SEQUENCE [LARGE SCALE GENOMIC DNA]</scope>
    <source>
        <strain evidence="4">cv. WT478/WT964</strain>
        <tissue evidence="3">Leaves</tissue>
    </source>
</reference>
<keyword evidence="1" id="KW-0175">Coiled coil</keyword>
<protein>
    <submittedName>
        <fullName evidence="3">Uncharacterized protein</fullName>
    </submittedName>
</protein>
<evidence type="ECO:0000313" key="4">
    <source>
        <dbReference type="Proteomes" id="UP000554482"/>
    </source>
</evidence>
<evidence type="ECO:0000256" key="2">
    <source>
        <dbReference type="SAM" id="MobiDB-lite"/>
    </source>
</evidence>
<dbReference type="AlphaFoldDB" id="A0A7J6X110"/>
<feature type="compositionally biased region" description="Polar residues" evidence="2">
    <location>
        <begin position="11"/>
        <end position="20"/>
    </location>
</feature>
<accession>A0A7J6X110</accession>
<comment type="caution">
    <text evidence="3">The sequence shown here is derived from an EMBL/GenBank/DDBJ whole genome shotgun (WGS) entry which is preliminary data.</text>
</comment>
<dbReference type="EMBL" id="JABWDY010008024">
    <property type="protein sequence ID" value="KAF5202515.1"/>
    <property type="molecule type" value="Genomic_DNA"/>
</dbReference>
<sequence length="244" mass="28373">AMVKQKRKQLSNENGSSSKQEWVRGPSKLVKVFQQPPESIGVLIATSRRFNWTKSWDKQFLDQTPEEAPEQPPGETPEQPPMEAPEQPKDWLLRKIKGIWWLSLVLHGYGPVKKNKTDEDKMTKLTGRDEHGAENSITGDIYYQVMPPDRHRVVRQQGRGVTPSSSNHNGAALRIEQLENELAEMRRQTQEKEEQRQQEFDQLTRSFEIQTKKMQRNFDEQSKTIEERILQTLIQRAANLHHIG</sequence>
<feature type="compositionally biased region" description="Pro residues" evidence="2">
    <location>
        <begin position="70"/>
        <end position="83"/>
    </location>
</feature>
<dbReference type="Proteomes" id="UP000554482">
    <property type="component" value="Unassembled WGS sequence"/>
</dbReference>
<name>A0A7J6X110_THATH</name>
<dbReference type="OrthoDB" id="1113102at2759"/>
<feature type="region of interest" description="Disordered" evidence="2">
    <location>
        <begin position="1"/>
        <end position="25"/>
    </location>
</feature>
<feature type="non-terminal residue" evidence="3">
    <location>
        <position position="244"/>
    </location>
</feature>
<feature type="region of interest" description="Disordered" evidence="2">
    <location>
        <begin position="56"/>
        <end position="86"/>
    </location>
</feature>
<keyword evidence="4" id="KW-1185">Reference proteome</keyword>
<evidence type="ECO:0000313" key="3">
    <source>
        <dbReference type="EMBL" id="KAF5202515.1"/>
    </source>
</evidence>
<organism evidence="3 4">
    <name type="scientific">Thalictrum thalictroides</name>
    <name type="common">Rue-anemone</name>
    <name type="synonym">Anemone thalictroides</name>
    <dbReference type="NCBI Taxonomy" id="46969"/>
    <lineage>
        <taxon>Eukaryota</taxon>
        <taxon>Viridiplantae</taxon>
        <taxon>Streptophyta</taxon>
        <taxon>Embryophyta</taxon>
        <taxon>Tracheophyta</taxon>
        <taxon>Spermatophyta</taxon>
        <taxon>Magnoliopsida</taxon>
        <taxon>Ranunculales</taxon>
        <taxon>Ranunculaceae</taxon>
        <taxon>Thalictroideae</taxon>
        <taxon>Thalictrum</taxon>
    </lineage>
</organism>
<proteinExistence type="predicted"/>